<evidence type="ECO:0000256" key="4">
    <source>
        <dbReference type="ARBA" id="ARBA00023180"/>
    </source>
</evidence>
<dbReference type="EMBL" id="CADEPI010000270">
    <property type="protein sequence ID" value="CAB3382424.1"/>
    <property type="molecule type" value="Genomic_DNA"/>
</dbReference>
<dbReference type="Pfam" id="PF00128">
    <property type="entry name" value="Alpha-amylase"/>
    <property type="match status" value="1"/>
</dbReference>
<evidence type="ECO:0000256" key="1">
    <source>
        <dbReference type="ARBA" id="ARBA00001657"/>
    </source>
</evidence>
<feature type="transmembrane region" description="Helical" evidence="7">
    <location>
        <begin position="136"/>
        <end position="159"/>
    </location>
</feature>
<dbReference type="GO" id="GO:0004558">
    <property type="term" value="F:alpha-1,4-glucosidase activity"/>
    <property type="evidence" value="ECO:0007669"/>
    <property type="project" value="UniProtKB-EC"/>
</dbReference>
<keyword evidence="7" id="KW-1133">Transmembrane helix</keyword>
<evidence type="ECO:0000256" key="2">
    <source>
        <dbReference type="ARBA" id="ARBA00008061"/>
    </source>
</evidence>
<dbReference type="FunFam" id="3.90.400.10:FF:000001">
    <property type="entry name" value="Maltase A3, isoform A"/>
    <property type="match status" value="1"/>
</dbReference>
<evidence type="ECO:0000259" key="8">
    <source>
        <dbReference type="SMART" id="SM00642"/>
    </source>
</evidence>
<keyword evidence="7" id="KW-0472">Membrane</keyword>
<feature type="domain" description="Glycosyl hydrolase family 13 catalytic" evidence="8">
    <location>
        <begin position="60"/>
        <end position="572"/>
    </location>
</feature>
<dbReference type="Gene3D" id="3.20.20.80">
    <property type="entry name" value="Glycosidases"/>
    <property type="match status" value="3"/>
</dbReference>
<evidence type="ECO:0000256" key="5">
    <source>
        <dbReference type="ARBA" id="ARBA00023295"/>
    </source>
</evidence>
<dbReference type="SUPFAM" id="SSF51445">
    <property type="entry name" value="(Trans)glycosidases"/>
    <property type="match status" value="2"/>
</dbReference>
<dbReference type="GO" id="GO:0005975">
    <property type="term" value="P:carbohydrate metabolic process"/>
    <property type="evidence" value="ECO:0007669"/>
    <property type="project" value="InterPro"/>
</dbReference>
<organism evidence="9 10">
    <name type="scientific">Cloeon dipterum</name>
    <dbReference type="NCBI Taxonomy" id="197152"/>
    <lineage>
        <taxon>Eukaryota</taxon>
        <taxon>Metazoa</taxon>
        <taxon>Ecdysozoa</taxon>
        <taxon>Arthropoda</taxon>
        <taxon>Hexapoda</taxon>
        <taxon>Insecta</taxon>
        <taxon>Pterygota</taxon>
        <taxon>Palaeoptera</taxon>
        <taxon>Ephemeroptera</taxon>
        <taxon>Pisciforma</taxon>
        <taxon>Baetidae</taxon>
        <taxon>Cloeon</taxon>
    </lineage>
</organism>
<sequence>MYKMDLRSRKLKRTNDSASGSSPDKKRPVTSAQGEPPRPRRDLVVLDAGAQWWRSAVVYQVYPRSFKDTTANGIGDINVSSHSSVDRSISKAAEMASDDENEPLLPLHKQAHPLQSLSLDEVLQTENDPDWVRLRIIVMSGAVLSWLAMFCGAMAIVAASPGCFIEGPDDALFPKVVFCKIDLLQQPVSQPGIRSQLQYISKLGVNAIWLSPVFKSPMKDFGYDISDYRDIDPIFGNLKDMKALIDEMHFLGLRLILDLVPNHTSNMHEWFKMSVKKEEPFTDFYVWAKPKNVSEAGKEGYVPQPPNNWISVFGGSAWEYSSERGEFYLHQFAKDQPDLNFRNPRVVSAMKQVLKFWLNMGVDGFRIDAVPHLFEDLQLRDEPHSHKEDSKAGQYDFLDHIYTHGLPEVFDIMKEFRNTLDSYSEKTDKIPRLLIAEVYDTVENTVKYYGEGDQPIADFPFNFLLVSEMERNPRADHLKELIDRWMDAIPTGGCPNWVLGNHDKGRVASRIGLNYIDSMNMVVMLLPGVAFTYYGEEIGMEDVNLSWDQTVDPAGINAGQENYMKVSRDPARSPMQWSINKNAGFSESSSTWLPVNQNYLNGINVEDQEHRFSHLQIYRSLIKLRKTDAFLKGGLHTEVFNDGKTFVMSRVFGDSGILAVINMSNERASVDLSSLSDVPDELTVYLSNRQEFIGKSLNKSSIGQSPYQADVLLFKVDVE</sequence>
<dbReference type="InterPro" id="IPR006047">
    <property type="entry name" value="GH13_cat_dom"/>
</dbReference>
<dbReference type="OrthoDB" id="1740265at2759"/>
<dbReference type="InterPro" id="IPR045857">
    <property type="entry name" value="O16G_dom_2"/>
</dbReference>
<reference evidence="9 10" key="1">
    <citation type="submission" date="2020-04" db="EMBL/GenBank/DDBJ databases">
        <authorList>
            <person name="Alioto T."/>
            <person name="Alioto T."/>
            <person name="Gomez Garrido J."/>
        </authorList>
    </citation>
    <scope>NUCLEOTIDE SEQUENCE [LARGE SCALE GENOMIC DNA]</scope>
</reference>
<keyword evidence="10" id="KW-1185">Reference proteome</keyword>
<dbReference type="PANTHER" id="PTHR10357">
    <property type="entry name" value="ALPHA-AMYLASE FAMILY MEMBER"/>
    <property type="match status" value="1"/>
</dbReference>
<protein>
    <recommendedName>
        <fullName evidence="3">alpha-glucosidase</fullName>
        <ecNumber evidence="3">3.2.1.20</ecNumber>
    </recommendedName>
</protein>
<dbReference type="AlphaFoldDB" id="A0A8S1DQ14"/>
<dbReference type="Pfam" id="PF16028">
    <property type="entry name" value="SLC3A2_N"/>
    <property type="match status" value="1"/>
</dbReference>
<keyword evidence="7" id="KW-0812">Transmembrane</keyword>
<dbReference type="SMART" id="SM00642">
    <property type="entry name" value="Aamy"/>
    <property type="match status" value="1"/>
</dbReference>
<name>A0A8S1DQ14_9INSE</name>
<dbReference type="PANTHER" id="PTHR10357:SF179">
    <property type="entry name" value="NEUTRAL AND BASIC AMINO ACID TRANSPORT PROTEIN RBAT"/>
    <property type="match status" value="1"/>
</dbReference>
<dbReference type="InterPro" id="IPR031984">
    <property type="entry name" value="SLC3A2_N"/>
</dbReference>
<evidence type="ECO:0000256" key="7">
    <source>
        <dbReference type="SAM" id="Phobius"/>
    </source>
</evidence>
<keyword evidence="5" id="KW-0326">Glycosidase</keyword>
<dbReference type="CDD" id="cd11328">
    <property type="entry name" value="AmyAc_maltase"/>
    <property type="match status" value="1"/>
</dbReference>
<feature type="region of interest" description="Disordered" evidence="6">
    <location>
        <begin position="1"/>
        <end position="41"/>
    </location>
</feature>
<dbReference type="InterPro" id="IPR017853">
    <property type="entry name" value="GH"/>
</dbReference>
<evidence type="ECO:0000313" key="9">
    <source>
        <dbReference type="EMBL" id="CAB3382424.1"/>
    </source>
</evidence>
<evidence type="ECO:0000313" key="10">
    <source>
        <dbReference type="Proteomes" id="UP000494165"/>
    </source>
</evidence>
<comment type="catalytic activity">
    <reaction evidence="1">
        <text>Hydrolysis of terminal, non-reducing (1-&gt;4)-linked alpha-D-glucose residues with release of alpha-D-glucose.</text>
        <dbReference type="EC" id="3.2.1.20"/>
    </reaction>
</comment>
<keyword evidence="4" id="KW-0325">Glycoprotein</keyword>
<evidence type="ECO:0000256" key="6">
    <source>
        <dbReference type="SAM" id="MobiDB-lite"/>
    </source>
</evidence>
<comment type="similarity">
    <text evidence="2">Belongs to the glycosyl hydrolase 13 family.</text>
</comment>
<proteinExistence type="inferred from homology"/>
<dbReference type="Gene3D" id="3.90.400.10">
    <property type="entry name" value="Oligo-1,6-glucosidase, Domain 2"/>
    <property type="match status" value="1"/>
</dbReference>
<accession>A0A8S1DQ14</accession>
<evidence type="ECO:0000256" key="3">
    <source>
        <dbReference type="ARBA" id="ARBA00012741"/>
    </source>
</evidence>
<gene>
    <name evidence="9" type="ORF">CLODIP_2_CD15724</name>
</gene>
<keyword evidence="5" id="KW-0378">Hydrolase</keyword>
<comment type="caution">
    <text evidence="9">The sequence shown here is derived from an EMBL/GenBank/DDBJ whole genome shotgun (WGS) entry which is preliminary data.</text>
</comment>
<dbReference type="EC" id="3.2.1.20" evidence="3"/>
<dbReference type="Proteomes" id="UP000494165">
    <property type="component" value="Unassembled WGS sequence"/>
</dbReference>